<dbReference type="AlphaFoldDB" id="A0A915ICQ8"/>
<proteinExistence type="predicted"/>
<protein>
    <submittedName>
        <fullName evidence="2">Uncharacterized protein</fullName>
    </submittedName>
</protein>
<reference evidence="2" key="1">
    <citation type="submission" date="2022-11" db="UniProtKB">
        <authorList>
            <consortium name="WormBaseParasite"/>
        </authorList>
    </citation>
    <scope>IDENTIFICATION</scope>
</reference>
<organism evidence="1 2">
    <name type="scientific">Romanomermis culicivorax</name>
    <name type="common">Nematode worm</name>
    <dbReference type="NCBI Taxonomy" id="13658"/>
    <lineage>
        <taxon>Eukaryota</taxon>
        <taxon>Metazoa</taxon>
        <taxon>Ecdysozoa</taxon>
        <taxon>Nematoda</taxon>
        <taxon>Enoplea</taxon>
        <taxon>Dorylaimia</taxon>
        <taxon>Mermithida</taxon>
        <taxon>Mermithoidea</taxon>
        <taxon>Mermithidae</taxon>
        <taxon>Romanomermis</taxon>
    </lineage>
</organism>
<keyword evidence="1" id="KW-1185">Reference proteome</keyword>
<evidence type="ECO:0000313" key="1">
    <source>
        <dbReference type="Proteomes" id="UP000887565"/>
    </source>
</evidence>
<dbReference type="Proteomes" id="UP000887565">
    <property type="component" value="Unplaced"/>
</dbReference>
<evidence type="ECO:0000313" key="2">
    <source>
        <dbReference type="WBParaSite" id="nRc.2.0.1.t11965-RA"/>
    </source>
</evidence>
<sequence>METYSRLETTLFIIRYDDVECRTTEPENWPKTLKIRDKADGTTEIRLEELQQEDMKLAKILNNSENGENSEFYIELGCSGWKNKNCDAQDQSYSAGINTLCEPMGLLKPKDFDFNKVTEELQICHLFRYMLHMEQDPKDMKPVPPNYKQQDYVNQLQINKEQLDCFQQV</sequence>
<dbReference type="WBParaSite" id="nRc.2.0.1.t11965-RA">
    <property type="protein sequence ID" value="nRc.2.0.1.t11965-RA"/>
    <property type="gene ID" value="nRc.2.0.1.g11965"/>
</dbReference>
<accession>A0A915ICQ8</accession>
<name>A0A915ICQ8_ROMCU</name>